<name>A0A218YYA8_9HELO</name>
<keyword evidence="2" id="KW-0378">Hydrolase</keyword>
<evidence type="ECO:0000256" key="1">
    <source>
        <dbReference type="ARBA" id="ARBA00022605"/>
    </source>
</evidence>
<dbReference type="GO" id="GO:0000287">
    <property type="term" value="F:magnesium ion binding"/>
    <property type="evidence" value="ECO:0007669"/>
    <property type="project" value="InterPro"/>
</dbReference>
<dbReference type="PANTHER" id="PTHR20371">
    <property type="entry name" value="ENOLASE-PHOSPHATASE E1"/>
    <property type="match status" value="1"/>
</dbReference>
<organism evidence="4 5">
    <name type="scientific">Diplocarpon coronariae</name>
    <dbReference type="NCBI Taxonomy" id="2795749"/>
    <lineage>
        <taxon>Eukaryota</taxon>
        <taxon>Fungi</taxon>
        <taxon>Dikarya</taxon>
        <taxon>Ascomycota</taxon>
        <taxon>Pezizomycotina</taxon>
        <taxon>Leotiomycetes</taxon>
        <taxon>Helotiales</taxon>
        <taxon>Drepanopezizaceae</taxon>
        <taxon>Diplocarpon</taxon>
    </lineage>
</organism>
<evidence type="ECO:0000313" key="4">
    <source>
        <dbReference type="EMBL" id="OWP00462.1"/>
    </source>
</evidence>
<evidence type="ECO:0000256" key="2">
    <source>
        <dbReference type="ARBA" id="ARBA00022801"/>
    </source>
</evidence>
<dbReference type="InterPro" id="IPR023943">
    <property type="entry name" value="Enolase-ppase_E1"/>
</dbReference>
<keyword evidence="1" id="KW-0028">Amino-acid biosynthesis</keyword>
<keyword evidence="3" id="KW-0486">Methionine biosynthesis</keyword>
<dbReference type="GO" id="GO:0043874">
    <property type="term" value="F:acireductone synthase activity"/>
    <property type="evidence" value="ECO:0007669"/>
    <property type="project" value="InterPro"/>
</dbReference>
<dbReference type="NCBIfam" id="TIGR01691">
    <property type="entry name" value="enolase-ppase"/>
    <property type="match status" value="1"/>
</dbReference>
<dbReference type="STRING" id="503106.A0A218YYA8"/>
<dbReference type="GO" id="GO:0019509">
    <property type="term" value="P:L-methionine salvage from methylthioadenosine"/>
    <property type="evidence" value="ECO:0007669"/>
    <property type="project" value="InterPro"/>
</dbReference>
<evidence type="ECO:0008006" key="6">
    <source>
        <dbReference type="Google" id="ProtNLM"/>
    </source>
</evidence>
<dbReference type="EMBL" id="MZNU01000322">
    <property type="protein sequence ID" value="OWP00462.1"/>
    <property type="molecule type" value="Genomic_DNA"/>
</dbReference>
<dbReference type="AlphaFoldDB" id="A0A218YYA8"/>
<keyword evidence="5" id="KW-1185">Reference proteome</keyword>
<sequence>MSGFATHSATKSVSGQGASWGFSRPYVAASYAFSRSCKPLRGCHLRSGMSSQVWYEVERHTVDRPSGCTLLAQERISVWSITSDPSPLSIRDGVWEQTTRGNQRLGCVASIRGDGDASPRHCGNPKREIRGHYPSRSNFPYALTALDPVLATQWDAPAFTSYRDAFPPEHRTSPTAFRAHVHDLVAKDVKISYLKDLQGYLWLTGYKSGVLSCSLFPDVLPAFKRWQAAGTPILIYSSGSVAAQKLLFQYTNGSEEGGEKDLRGLISGYFDTVNAGPKGERSSYEKIAATRGEAIERWLFLSDRAEEVEAAKEAGMTSAIVVREGNAALTESEEARHVLVKSFEEIGRNS</sequence>
<dbReference type="Gene3D" id="1.10.720.60">
    <property type="match status" value="1"/>
</dbReference>
<reference evidence="4 5" key="1">
    <citation type="submission" date="2017-04" db="EMBL/GenBank/DDBJ databases">
        <title>Draft genome sequence of Marssonina coronaria NL1: causal agent of apple blotch.</title>
        <authorList>
            <person name="Cheng Q."/>
        </authorList>
    </citation>
    <scope>NUCLEOTIDE SEQUENCE [LARGE SCALE GENOMIC DNA]</scope>
    <source>
        <strain evidence="4 5">NL1</strain>
    </source>
</reference>
<evidence type="ECO:0000313" key="5">
    <source>
        <dbReference type="Proteomes" id="UP000242519"/>
    </source>
</evidence>
<dbReference type="OrthoDB" id="272500at2759"/>
<accession>A0A218YYA8</accession>
<comment type="caution">
    <text evidence="4">The sequence shown here is derived from an EMBL/GenBank/DDBJ whole genome shotgun (WGS) entry which is preliminary data.</text>
</comment>
<dbReference type="SUPFAM" id="SSF56784">
    <property type="entry name" value="HAD-like"/>
    <property type="match status" value="1"/>
</dbReference>
<dbReference type="InterPro" id="IPR036412">
    <property type="entry name" value="HAD-like_sf"/>
</dbReference>
<dbReference type="FunCoup" id="A0A218YYA8">
    <property type="interactions" value="607"/>
</dbReference>
<dbReference type="PANTHER" id="PTHR20371:SF1">
    <property type="entry name" value="ENOLASE-PHOSPHATASE E1"/>
    <property type="match status" value="1"/>
</dbReference>
<dbReference type="InterPro" id="IPR023214">
    <property type="entry name" value="HAD_sf"/>
</dbReference>
<evidence type="ECO:0000256" key="3">
    <source>
        <dbReference type="ARBA" id="ARBA00023167"/>
    </source>
</evidence>
<dbReference type="Gene3D" id="3.40.50.1000">
    <property type="entry name" value="HAD superfamily/HAD-like"/>
    <property type="match status" value="1"/>
</dbReference>
<protein>
    <recommendedName>
        <fullName evidence="6">Enolase-phosphatase E1</fullName>
    </recommendedName>
</protein>
<dbReference type="InParanoid" id="A0A218YYA8"/>
<gene>
    <name evidence="4" type="ORF">B2J93_773</name>
</gene>
<dbReference type="Proteomes" id="UP000242519">
    <property type="component" value="Unassembled WGS sequence"/>
</dbReference>
<proteinExistence type="predicted"/>